<protein>
    <recommendedName>
        <fullName evidence="7">Flagellar protein</fullName>
    </recommendedName>
</protein>
<keyword evidence="8" id="KW-0282">Flagellum</keyword>
<keyword evidence="8" id="KW-0969">Cilium</keyword>
<keyword evidence="4" id="KW-0472">Membrane</keyword>
<dbReference type="Proteomes" id="UP000279457">
    <property type="component" value="Unassembled WGS sequence"/>
</dbReference>
<dbReference type="Pfam" id="PF04347">
    <property type="entry name" value="FliO"/>
    <property type="match status" value="1"/>
</dbReference>
<comment type="similarity">
    <text evidence="6 7">Belongs to the FliO/MopB family.</text>
</comment>
<evidence type="ECO:0000313" key="8">
    <source>
        <dbReference type="EMBL" id="RQM39319.1"/>
    </source>
</evidence>
<dbReference type="GO" id="GO:0009425">
    <property type="term" value="C:bacterial-type flagellum basal body"/>
    <property type="evidence" value="ECO:0007669"/>
    <property type="project" value="UniProtKB-SubCell"/>
</dbReference>
<evidence type="ECO:0000256" key="1">
    <source>
        <dbReference type="ARBA" id="ARBA00022475"/>
    </source>
</evidence>
<keyword evidence="1 7" id="KW-1003">Cell membrane</keyword>
<keyword evidence="5 7" id="KW-0975">Bacterial flagellum</keyword>
<sequence>MNNTTSQSQQPTVTGQPAISPASTLTQVSSVLAIIILFIIACAWLARRLGFTPKRGRAGQSLSVSASCQIGQRERVVIVNVEDARLVLGVTGQHISLLHTLPPAPAEENPGAPTAPADFRQAFQQLLKRPGKPE</sequence>
<gene>
    <name evidence="8" type="primary">fliO</name>
    <name evidence="8" type="ORF">EB241_06105</name>
</gene>
<dbReference type="InterPro" id="IPR052205">
    <property type="entry name" value="FliO/MopB"/>
</dbReference>
<keyword evidence="2" id="KW-0812">Transmembrane</keyword>
<evidence type="ECO:0000256" key="6">
    <source>
        <dbReference type="ARBA" id="ARBA00037937"/>
    </source>
</evidence>
<keyword evidence="9" id="KW-1185">Reference proteome</keyword>
<organism evidence="8 9">
    <name type="scientific">Erwinia psidii</name>
    <dbReference type="NCBI Taxonomy" id="69224"/>
    <lineage>
        <taxon>Bacteria</taxon>
        <taxon>Pseudomonadati</taxon>
        <taxon>Pseudomonadota</taxon>
        <taxon>Gammaproteobacteria</taxon>
        <taxon>Enterobacterales</taxon>
        <taxon>Erwiniaceae</taxon>
        <taxon>Erwinia</taxon>
    </lineage>
</organism>
<evidence type="ECO:0000256" key="3">
    <source>
        <dbReference type="ARBA" id="ARBA00022989"/>
    </source>
</evidence>
<reference evidence="8 9" key="1">
    <citation type="submission" date="2018-10" db="EMBL/GenBank/DDBJ databases">
        <title>Draft genome sequence for the type isolate of Erwinia psidii, agent causal of bacterial blight in guava (Psidium guajava) and wilt and die-back of Eucalyptus spp.</title>
        <authorList>
            <person name="Hermenegildo P.S."/>
            <person name="Santos S.A."/>
            <person name="Guimaraes L.M.S."/>
            <person name="Vidigal P.M.P."/>
            <person name="Pereira I.C."/>
            <person name="Badel J.L."/>
            <person name="Alfenas-Zerbini P."/>
            <person name="Ferreira M.A.S.V."/>
            <person name="Alfenas A.C."/>
        </authorList>
    </citation>
    <scope>NUCLEOTIDE SEQUENCE [LARGE SCALE GENOMIC DNA]</scope>
    <source>
        <strain evidence="8 9">IBSBF 435</strain>
    </source>
</reference>
<keyword evidence="3" id="KW-1133">Transmembrane helix</keyword>
<comment type="caution">
    <text evidence="8">The sequence shown here is derived from an EMBL/GenBank/DDBJ whole genome shotgun (WGS) entry which is preliminary data.</text>
</comment>
<dbReference type="GO" id="GO:0044781">
    <property type="term" value="P:bacterial-type flagellum organization"/>
    <property type="evidence" value="ECO:0007669"/>
    <property type="project" value="UniProtKB-UniRule"/>
</dbReference>
<dbReference type="GO" id="GO:0005886">
    <property type="term" value="C:plasma membrane"/>
    <property type="evidence" value="ECO:0007669"/>
    <property type="project" value="UniProtKB-SubCell"/>
</dbReference>
<accession>A0A3N6UTN8</accession>
<dbReference type="PANTHER" id="PTHR38766">
    <property type="entry name" value="FLAGELLAR PROTEIN FLIO"/>
    <property type="match status" value="1"/>
</dbReference>
<dbReference type="NCBIfam" id="TIGR03500">
    <property type="entry name" value="FliO_TIGR"/>
    <property type="match status" value="1"/>
</dbReference>
<evidence type="ECO:0000256" key="5">
    <source>
        <dbReference type="ARBA" id="ARBA00023143"/>
    </source>
</evidence>
<keyword evidence="8" id="KW-0966">Cell projection</keyword>
<dbReference type="OrthoDB" id="6897726at2"/>
<evidence type="ECO:0000256" key="4">
    <source>
        <dbReference type="ARBA" id="ARBA00023136"/>
    </source>
</evidence>
<dbReference type="PANTHER" id="PTHR38766:SF1">
    <property type="entry name" value="FLAGELLAR PROTEIN FLIO"/>
    <property type="match status" value="1"/>
</dbReference>
<dbReference type="EMBL" id="RHHM01000003">
    <property type="protein sequence ID" value="RQM39319.1"/>
    <property type="molecule type" value="Genomic_DNA"/>
</dbReference>
<comment type="subcellular location">
    <subcellularLocation>
        <location evidence="7">Cell membrane</location>
    </subcellularLocation>
    <subcellularLocation>
        <location evidence="7">Bacterial flagellum basal body</location>
    </subcellularLocation>
</comment>
<name>A0A3N6UTN8_9GAMM</name>
<dbReference type="InterPro" id="IPR022781">
    <property type="entry name" value="Flagellar_biosynth_FliO"/>
</dbReference>
<proteinExistence type="inferred from homology"/>
<dbReference type="RefSeq" id="WP_124232292.1">
    <property type="nucleotide sequence ID" value="NZ_RHHM01000003.1"/>
</dbReference>
<evidence type="ECO:0000313" key="9">
    <source>
        <dbReference type="Proteomes" id="UP000279457"/>
    </source>
</evidence>
<dbReference type="AlphaFoldDB" id="A0A3N6UTN8"/>
<evidence type="ECO:0000256" key="2">
    <source>
        <dbReference type="ARBA" id="ARBA00022692"/>
    </source>
</evidence>
<evidence type="ECO:0000256" key="7">
    <source>
        <dbReference type="RuleBase" id="RU362064"/>
    </source>
</evidence>